<protein>
    <submittedName>
        <fullName evidence="4">ABC transporter family substrate-binding protein</fullName>
    </submittedName>
</protein>
<dbReference type="PANTHER" id="PTHR30290">
    <property type="entry name" value="PERIPLASMIC BINDING COMPONENT OF ABC TRANSPORTER"/>
    <property type="match status" value="1"/>
</dbReference>
<comment type="caution">
    <text evidence="4">The sequence shown here is derived from an EMBL/GenBank/DDBJ whole genome shotgun (WGS) entry which is preliminary data.</text>
</comment>
<dbReference type="Gene3D" id="3.40.190.10">
    <property type="entry name" value="Periplasmic binding protein-like II"/>
    <property type="match status" value="1"/>
</dbReference>
<feature type="chain" id="PRO_5039562126" evidence="2">
    <location>
        <begin position="22"/>
        <end position="667"/>
    </location>
</feature>
<dbReference type="InterPro" id="IPR039424">
    <property type="entry name" value="SBP_5"/>
</dbReference>
<dbReference type="GO" id="GO:1904680">
    <property type="term" value="F:peptide transmembrane transporter activity"/>
    <property type="evidence" value="ECO:0007669"/>
    <property type="project" value="TreeGrafter"/>
</dbReference>
<evidence type="ECO:0000313" key="5">
    <source>
        <dbReference type="Proteomes" id="UP000460221"/>
    </source>
</evidence>
<evidence type="ECO:0000259" key="3">
    <source>
        <dbReference type="Pfam" id="PF00496"/>
    </source>
</evidence>
<name>A0A7K1FFM6_9ACTN</name>
<dbReference type="PROSITE" id="PS51257">
    <property type="entry name" value="PROKAR_LIPOPROTEIN"/>
    <property type="match status" value="1"/>
</dbReference>
<dbReference type="EMBL" id="WLYK01000001">
    <property type="protein sequence ID" value="MTD12921.1"/>
    <property type="molecule type" value="Genomic_DNA"/>
</dbReference>
<dbReference type="InterPro" id="IPR000914">
    <property type="entry name" value="SBP_5_dom"/>
</dbReference>
<dbReference type="Gene3D" id="3.10.105.10">
    <property type="entry name" value="Dipeptide-binding Protein, Domain 3"/>
    <property type="match status" value="1"/>
</dbReference>
<feature type="signal peptide" evidence="2">
    <location>
        <begin position="1"/>
        <end position="21"/>
    </location>
</feature>
<dbReference type="AlphaFoldDB" id="A0A7K1FFM6"/>
<dbReference type="RefSeq" id="WP_154766898.1">
    <property type="nucleotide sequence ID" value="NZ_WLYK01000001.1"/>
</dbReference>
<reference evidence="4 5" key="1">
    <citation type="submission" date="2019-11" db="EMBL/GenBank/DDBJ databases">
        <authorList>
            <person name="Jiang L.-Q."/>
        </authorList>
    </citation>
    <scope>NUCLEOTIDE SEQUENCE [LARGE SCALE GENOMIC DNA]</scope>
    <source>
        <strain evidence="4 5">YIM 132087</strain>
    </source>
</reference>
<sequence>MRKSRAVVLTALVSSAAVIMAACSTPGQSDTTTTAATTPSAAESSATGGGSATSEPTGSASASTSATGGAGTAGDCAGTPHGAYDDPGAATGAVTVGYNEISTSFNGLTGHGNSVYNSNAMYLLQAQASYYDKDLTLVNNDSFITCETVSEDPLTVKYTVNADAKWSDGVPVDANDILLAWIAQSGNFNTAEAEYDEDGNLIPSTDNVSFDASSPGLALIKDFPEMSDDNKSITFVYSEPFVDYKLTLVGQLVPAHVVAQKALEITDATEANAALVKAAQDKDKASLIKIANFWNTGFDATSLPSDPALYLSNGPYMLTDWAENQFMTFKVNPDYTWGPKPAIEQITIQYAPDPTAAVQSLANGELQIIEPQATADVLKGLQAQEPNGITTVNGNGGTYEHVDLVFDNGGPFDPKTYGGDEDKAKAVRLAFLKAIPRQEIIDRLIKPLNPEATVRDSYQFVAGAPGYDEVTAANGMADAFNGNIDEAKKILADAGVSTTTPIDVRFMYADNNPRRANEYQLIANAAKEVGFNVVDGKNADWSSQLSNTKIYDASLFGWQNTTTGVSQMPPNYLGNIDGAWAGQNNFGHYNNEDVNTWMTDLNTTTETDAQVKLISDTEAQLVADGFGTTIFQHPDIVGFDSTKVTGVGSIPVVPAVFYNFWEWKIAG</sequence>
<evidence type="ECO:0000256" key="2">
    <source>
        <dbReference type="SAM" id="SignalP"/>
    </source>
</evidence>
<feature type="region of interest" description="Disordered" evidence="1">
    <location>
        <begin position="25"/>
        <end position="72"/>
    </location>
</feature>
<evidence type="ECO:0000256" key="1">
    <source>
        <dbReference type="SAM" id="MobiDB-lite"/>
    </source>
</evidence>
<keyword evidence="5" id="KW-1185">Reference proteome</keyword>
<dbReference type="GO" id="GO:0015833">
    <property type="term" value="P:peptide transport"/>
    <property type="evidence" value="ECO:0007669"/>
    <property type="project" value="TreeGrafter"/>
</dbReference>
<gene>
    <name evidence="4" type="ORF">GIS00_03045</name>
</gene>
<dbReference type="Pfam" id="PF00496">
    <property type="entry name" value="SBP_bac_5"/>
    <property type="match status" value="1"/>
</dbReference>
<dbReference type="SUPFAM" id="SSF53850">
    <property type="entry name" value="Periplasmic binding protein-like II"/>
    <property type="match status" value="1"/>
</dbReference>
<keyword evidence="2" id="KW-0732">Signal</keyword>
<feature type="domain" description="Solute-binding protein family 5" evidence="3">
    <location>
        <begin position="148"/>
        <end position="574"/>
    </location>
</feature>
<organism evidence="4 5">
    <name type="scientific">Nakamurella alba</name>
    <dbReference type="NCBI Taxonomy" id="2665158"/>
    <lineage>
        <taxon>Bacteria</taxon>
        <taxon>Bacillati</taxon>
        <taxon>Actinomycetota</taxon>
        <taxon>Actinomycetes</taxon>
        <taxon>Nakamurellales</taxon>
        <taxon>Nakamurellaceae</taxon>
        <taxon>Nakamurella</taxon>
    </lineage>
</organism>
<evidence type="ECO:0000313" key="4">
    <source>
        <dbReference type="EMBL" id="MTD12921.1"/>
    </source>
</evidence>
<dbReference type="Proteomes" id="UP000460221">
    <property type="component" value="Unassembled WGS sequence"/>
</dbReference>
<accession>A0A7K1FFM6</accession>
<proteinExistence type="predicted"/>
<dbReference type="CDD" id="cd08501">
    <property type="entry name" value="PBP2_Lpqw"/>
    <property type="match status" value="1"/>
</dbReference>